<protein>
    <submittedName>
        <fullName evidence="2">Heavy metal translocating p-type ATPase</fullName>
    </submittedName>
</protein>
<gene>
    <name evidence="2" type="ORF">QBC33DRAFT_551102</name>
</gene>
<keyword evidence="3" id="KW-1185">Reference proteome</keyword>
<name>A0AAJ0FI08_9PEZI</name>
<evidence type="ECO:0000256" key="1">
    <source>
        <dbReference type="SAM" id="MobiDB-lite"/>
    </source>
</evidence>
<dbReference type="PANTHER" id="PTHR37012:SF2">
    <property type="entry name" value="BZIP DOMAIN-CONTAINING PROTEIN-RELATED"/>
    <property type="match status" value="1"/>
</dbReference>
<feature type="region of interest" description="Disordered" evidence="1">
    <location>
        <begin position="117"/>
        <end position="183"/>
    </location>
</feature>
<evidence type="ECO:0000313" key="3">
    <source>
        <dbReference type="Proteomes" id="UP001244011"/>
    </source>
</evidence>
<feature type="compositionally biased region" description="Polar residues" evidence="1">
    <location>
        <begin position="144"/>
        <end position="154"/>
    </location>
</feature>
<dbReference type="Gene3D" id="1.20.5.170">
    <property type="match status" value="1"/>
</dbReference>
<dbReference type="GeneID" id="85312322"/>
<dbReference type="RefSeq" id="XP_060278992.1">
    <property type="nucleotide sequence ID" value="XM_060429135.1"/>
</dbReference>
<evidence type="ECO:0000313" key="2">
    <source>
        <dbReference type="EMBL" id="KAK1762779.1"/>
    </source>
</evidence>
<organism evidence="2 3">
    <name type="scientific">Phialemonium atrogriseum</name>
    <dbReference type="NCBI Taxonomy" id="1093897"/>
    <lineage>
        <taxon>Eukaryota</taxon>
        <taxon>Fungi</taxon>
        <taxon>Dikarya</taxon>
        <taxon>Ascomycota</taxon>
        <taxon>Pezizomycotina</taxon>
        <taxon>Sordariomycetes</taxon>
        <taxon>Sordariomycetidae</taxon>
        <taxon>Cephalothecales</taxon>
        <taxon>Cephalothecaceae</taxon>
        <taxon>Phialemonium</taxon>
    </lineage>
</organism>
<feature type="compositionally biased region" description="Low complexity" evidence="1">
    <location>
        <begin position="128"/>
        <end position="143"/>
    </location>
</feature>
<comment type="caution">
    <text evidence="2">The sequence shown here is derived from an EMBL/GenBank/DDBJ whole genome shotgun (WGS) entry which is preliminary data.</text>
</comment>
<dbReference type="CDD" id="cd14688">
    <property type="entry name" value="bZIP_YAP"/>
    <property type="match status" value="1"/>
</dbReference>
<reference evidence="2" key="1">
    <citation type="submission" date="2023-06" db="EMBL/GenBank/DDBJ databases">
        <title>Genome-scale phylogeny and comparative genomics of the fungal order Sordariales.</title>
        <authorList>
            <consortium name="Lawrence Berkeley National Laboratory"/>
            <person name="Hensen N."/>
            <person name="Bonometti L."/>
            <person name="Westerberg I."/>
            <person name="Brannstrom I.O."/>
            <person name="Guillou S."/>
            <person name="Cros-Aarteil S."/>
            <person name="Calhoun S."/>
            <person name="Haridas S."/>
            <person name="Kuo A."/>
            <person name="Mondo S."/>
            <person name="Pangilinan J."/>
            <person name="Riley R."/>
            <person name="Labutti K."/>
            <person name="Andreopoulos B."/>
            <person name="Lipzen A."/>
            <person name="Chen C."/>
            <person name="Yanf M."/>
            <person name="Daum C."/>
            <person name="Ng V."/>
            <person name="Clum A."/>
            <person name="Steindorff A."/>
            <person name="Ohm R."/>
            <person name="Martin F."/>
            <person name="Silar P."/>
            <person name="Natvig D."/>
            <person name="Lalanne C."/>
            <person name="Gautier V."/>
            <person name="Ament-Velasquez S.L."/>
            <person name="Kruys A."/>
            <person name="Hutchinson M.I."/>
            <person name="Powell A.J."/>
            <person name="Barry K."/>
            <person name="Miller A.N."/>
            <person name="Grigoriev I.V."/>
            <person name="Debuchy R."/>
            <person name="Gladieux P."/>
            <person name="Thoren M.H."/>
            <person name="Johannesson H."/>
        </authorList>
    </citation>
    <scope>NUCLEOTIDE SEQUENCE</scope>
    <source>
        <strain evidence="2">8032-3</strain>
    </source>
</reference>
<sequence length="542" mass="59780">MPANNGPRRASKRQAGGLQNERKRAQNRISQQCLRERHAASARHLESVVQAMRSGSDADSKERYSILLESHMKLIEENRFLEEALFRLRKKLLSMSNSASTAADDPIFDRLLNRESKRATTSSPPAPGSSSSSSPPGLASSISCAMQDSSTFFSKTPPPDKNDAESSEAPNQPGDGSGLGMACLGPESFQNMELLASVEYADEQALESMAFFDPLMNKFGLNASSNRMPSPLPTLPNLDAIAIRSSTVFADKILHASINLIARARDLPGLCDLTEKQLAGQIAVAAVNLLATRSGLESYLYGVNGAHYMEKVLNWRLGKGNRSGVPLPFRPTPLQSSHARMHLAIDFFNWPDLRDQILLNLDNIDLDTLVRDVVLNTVVDLPHRNIAVNVWDLFQNRILTRTPQRVGGGGGGSLFQPDWAFFEINTFDADFDPTVPDPVEEALVRQLARCVRKFGQSQNPPLAAMVPEPEQRDLDGPADDLETPLVAYDRRFRKSDVASFFGLAKVSEWRLSKEFARKYAFLDCSSVAAKCDMAPRLSDLYL</sequence>
<dbReference type="EMBL" id="MU839033">
    <property type="protein sequence ID" value="KAK1762779.1"/>
    <property type="molecule type" value="Genomic_DNA"/>
</dbReference>
<proteinExistence type="predicted"/>
<dbReference type="Proteomes" id="UP001244011">
    <property type="component" value="Unassembled WGS sequence"/>
</dbReference>
<feature type="region of interest" description="Disordered" evidence="1">
    <location>
        <begin position="1"/>
        <end position="41"/>
    </location>
</feature>
<accession>A0AAJ0FI08</accession>
<dbReference type="AlphaFoldDB" id="A0AAJ0FI08"/>
<dbReference type="PANTHER" id="PTHR37012">
    <property type="entry name" value="B-ZIP TRANSCRIPTION FACTOR (EUROFUNG)-RELATED"/>
    <property type="match status" value="1"/>
</dbReference>